<protein>
    <submittedName>
        <fullName evidence="3">Metallophosphoesterase</fullName>
    </submittedName>
</protein>
<dbReference type="InterPro" id="IPR029052">
    <property type="entry name" value="Metallo-depent_PP-like"/>
</dbReference>
<dbReference type="Pfam" id="PF00149">
    <property type="entry name" value="Metallophos"/>
    <property type="match status" value="1"/>
</dbReference>
<dbReference type="InterPro" id="IPR051158">
    <property type="entry name" value="Metallophosphoesterase_sf"/>
</dbReference>
<keyword evidence="1" id="KW-0812">Transmembrane</keyword>
<reference evidence="3" key="1">
    <citation type="journal article" date="2021" name="PeerJ">
        <title>Extensive microbial diversity within the chicken gut microbiome revealed by metagenomics and culture.</title>
        <authorList>
            <person name="Gilroy R."/>
            <person name="Ravi A."/>
            <person name="Getino M."/>
            <person name="Pursley I."/>
            <person name="Horton D.L."/>
            <person name="Alikhan N.F."/>
            <person name="Baker D."/>
            <person name="Gharbi K."/>
            <person name="Hall N."/>
            <person name="Watson M."/>
            <person name="Adriaenssens E.M."/>
            <person name="Foster-Nyarko E."/>
            <person name="Jarju S."/>
            <person name="Secka A."/>
            <person name="Antonio M."/>
            <person name="Oren A."/>
            <person name="Chaudhuri R.R."/>
            <person name="La Ragione R."/>
            <person name="Hildebrand F."/>
            <person name="Pallen M.J."/>
        </authorList>
    </citation>
    <scope>NUCLEOTIDE SEQUENCE</scope>
    <source>
        <strain evidence="3">5032</strain>
    </source>
</reference>
<reference evidence="3" key="2">
    <citation type="submission" date="2021-04" db="EMBL/GenBank/DDBJ databases">
        <authorList>
            <person name="Gilroy R."/>
        </authorList>
    </citation>
    <scope>NUCLEOTIDE SEQUENCE</scope>
    <source>
        <strain evidence="3">5032</strain>
    </source>
</reference>
<dbReference type="SUPFAM" id="SSF56300">
    <property type="entry name" value="Metallo-dependent phosphatases"/>
    <property type="match status" value="1"/>
</dbReference>
<feature type="transmembrane region" description="Helical" evidence="1">
    <location>
        <begin position="72"/>
        <end position="90"/>
    </location>
</feature>
<dbReference type="Proteomes" id="UP000823821">
    <property type="component" value="Unassembled WGS sequence"/>
</dbReference>
<feature type="transmembrane region" description="Helical" evidence="1">
    <location>
        <begin position="31"/>
        <end position="52"/>
    </location>
</feature>
<evidence type="ECO:0000256" key="1">
    <source>
        <dbReference type="SAM" id="Phobius"/>
    </source>
</evidence>
<keyword evidence="1" id="KW-1133">Transmembrane helix</keyword>
<dbReference type="EMBL" id="DWZD01000018">
    <property type="protein sequence ID" value="HJA78450.1"/>
    <property type="molecule type" value="Genomic_DNA"/>
</dbReference>
<dbReference type="InterPro" id="IPR004843">
    <property type="entry name" value="Calcineurin-like_PHP"/>
</dbReference>
<accession>A0A9D2KR30</accession>
<feature type="domain" description="Calcineurin-like phosphoesterase" evidence="2">
    <location>
        <begin position="153"/>
        <end position="315"/>
    </location>
</feature>
<dbReference type="AlphaFoldDB" id="A0A9D2KR30"/>
<gene>
    <name evidence="3" type="ORF">H9784_02600</name>
</gene>
<keyword evidence="1" id="KW-0472">Membrane</keyword>
<name>A0A9D2KR30_9BACT</name>
<sequence>MDFLPRTLAYYLAAHGYLFFHLYRLAGKRRLVLMSLPLFVVMGLFPFCYHLLPTGSTAQKIFGRAGTVWQPLAFFCLTVFAFRDILRLGGRLRRPFHKGARSAGVPPLNRCLPLLLLVWAGVFAYGIHEAHSLRTTRLTLPLPLLPADAESVRVAFAADLHIGPQTGPSVLRRAVEAIMAQKPDLILLGGDMLDDALQGTPADRELLARLAAPLGVFAVPGNHDAFGGHERAVTFLESCGITVLMDETRRVGPLRLLGIDDPDVRAQRGGSNADVSALLDDLPRDAPVILLAHRPELLANSVGRFALQLSGHTHGGQIPLLKTLLEHASGTPTGLSRHSSPEGESLLYVTTGVGFSKLPIRLGAPPEIVVIDLTPGGTEATAAS</sequence>
<proteinExistence type="predicted"/>
<evidence type="ECO:0000313" key="3">
    <source>
        <dbReference type="EMBL" id="HJA78450.1"/>
    </source>
</evidence>
<organism evidence="3 4">
    <name type="scientific">Candidatus Desulfovibrio intestinavium</name>
    <dbReference type="NCBI Taxonomy" id="2838534"/>
    <lineage>
        <taxon>Bacteria</taxon>
        <taxon>Pseudomonadati</taxon>
        <taxon>Thermodesulfobacteriota</taxon>
        <taxon>Desulfovibrionia</taxon>
        <taxon>Desulfovibrionales</taxon>
        <taxon>Desulfovibrionaceae</taxon>
        <taxon>Desulfovibrio</taxon>
    </lineage>
</organism>
<dbReference type="PANTHER" id="PTHR31302">
    <property type="entry name" value="TRANSMEMBRANE PROTEIN WITH METALLOPHOSPHOESTERASE DOMAIN-RELATED"/>
    <property type="match status" value="1"/>
</dbReference>
<dbReference type="GO" id="GO:0016787">
    <property type="term" value="F:hydrolase activity"/>
    <property type="evidence" value="ECO:0007669"/>
    <property type="project" value="InterPro"/>
</dbReference>
<feature type="transmembrane region" description="Helical" evidence="1">
    <location>
        <begin position="6"/>
        <end position="24"/>
    </location>
</feature>
<comment type="caution">
    <text evidence="3">The sequence shown here is derived from an EMBL/GenBank/DDBJ whole genome shotgun (WGS) entry which is preliminary data.</text>
</comment>
<dbReference type="CDD" id="cd07385">
    <property type="entry name" value="MPP_YkuE_C"/>
    <property type="match status" value="1"/>
</dbReference>
<dbReference type="Gene3D" id="3.60.21.10">
    <property type="match status" value="1"/>
</dbReference>
<feature type="transmembrane region" description="Helical" evidence="1">
    <location>
        <begin position="111"/>
        <end position="128"/>
    </location>
</feature>
<evidence type="ECO:0000259" key="2">
    <source>
        <dbReference type="Pfam" id="PF00149"/>
    </source>
</evidence>
<evidence type="ECO:0000313" key="4">
    <source>
        <dbReference type="Proteomes" id="UP000823821"/>
    </source>
</evidence>
<dbReference type="PANTHER" id="PTHR31302:SF0">
    <property type="entry name" value="TRANSMEMBRANE PROTEIN WITH METALLOPHOSPHOESTERASE DOMAIN"/>
    <property type="match status" value="1"/>
</dbReference>